<protein>
    <recommendedName>
        <fullName evidence="3">Ribose-5-phosphate isomerase A</fullName>
        <ecNumber evidence="3">5.3.1.6</ecNumber>
    </recommendedName>
    <alternativeName>
        <fullName evidence="3">Phosphoriboisomerase A</fullName>
        <shortName evidence="3">PRI</shortName>
    </alternativeName>
</protein>
<dbReference type="SUPFAM" id="SSF100950">
    <property type="entry name" value="NagB/RpiA/CoA transferase-like"/>
    <property type="match status" value="1"/>
</dbReference>
<keyword evidence="2 3" id="KW-0413">Isomerase</keyword>
<feature type="binding site" evidence="3">
    <location>
        <begin position="95"/>
        <end position="98"/>
    </location>
    <ligand>
        <name>substrate</name>
    </ligand>
</feature>
<dbReference type="GO" id="GO:0005829">
    <property type="term" value="C:cytosol"/>
    <property type="evidence" value="ECO:0007669"/>
    <property type="project" value="TreeGrafter"/>
</dbReference>
<reference evidence="4 5" key="1">
    <citation type="submission" date="2013-07" db="EMBL/GenBank/DDBJ databases">
        <title>Genome of Archaeoglobus fulgidus.</title>
        <authorList>
            <person name="Fiebig A."/>
            <person name="Birkeland N.-K."/>
        </authorList>
    </citation>
    <scope>NUCLEOTIDE SEQUENCE [LARGE SCALE GENOMIC DNA]</scope>
    <source>
        <strain evidence="4 5">DSM 8774</strain>
    </source>
</reference>
<dbReference type="Gene3D" id="3.30.70.260">
    <property type="match status" value="1"/>
</dbReference>
<evidence type="ECO:0000256" key="1">
    <source>
        <dbReference type="ARBA" id="ARBA00001713"/>
    </source>
</evidence>
<dbReference type="FunFam" id="3.40.50.1360:FF:000001">
    <property type="entry name" value="Ribose-5-phosphate isomerase A"/>
    <property type="match status" value="1"/>
</dbReference>
<gene>
    <name evidence="3" type="primary">rpiA</name>
    <name evidence="4" type="ORF">AFULGI_00010330</name>
</gene>
<dbReference type="InterPro" id="IPR004788">
    <property type="entry name" value="Ribose5P_isomerase_type_A"/>
</dbReference>
<dbReference type="KEGG" id="afg:AFULGI_00010330"/>
<dbReference type="GO" id="GO:0004751">
    <property type="term" value="F:ribose-5-phosphate isomerase activity"/>
    <property type="evidence" value="ECO:0007669"/>
    <property type="project" value="UniProtKB-UniRule"/>
</dbReference>
<dbReference type="RefSeq" id="WP_048095433.1">
    <property type="nucleotide sequence ID" value="NZ_CP006577.1"/>
</dbReference>
<dbReference type="UniPathway" id="UPA00115">
    <property type="reaction ID" value="UER00412"/>
</dbReference>
<dbReference type="PANTHER" id="PTHR11934">
    <property type="entry name" value="RIBOSE-5-PHOSPHATE ISOMERASE"/>
    <property type="match status" value="1"/>
</dbReference>
<feature type="binding site" evidence="3">
    <location>
        <position position="122"/>
    </location>
    <ligand>
        <name>substrate</name>
    </ligand>
</feature>
<dbReference type="Gene3D" id="3.40.50.1360">
    <property type="match status" value="1"/>
</dbReference>
<dbReference type="Pfam" id="PF06026">
    <property type="entry name" value="Rib_5-P_isom_A"/>
    <property type="match status" value="1"/>
</dbReference>
<dbReference type="EC" id="5.3.1.6" evidence="3"/>
<accession>A0A075WCT7</accession>
<comment type="function">
    <text evidence="3">Catalyzes the reversible conversion of ribose-5-phosphate to ribulose 5-phosphate.</text>
</comment>
<dbReference type="HOGENOM" id="CLU_056590_1_1_2"/>
<proteinExistence type="inferred from homology"/>
<dbReference type="InterPro" id="IPR020672">
    <property type="entry name" value="Ribose5P_isomerase_typA_subgr"/>
</dbReference>
<comment type="subunit">
    <text evidence="3">Homodimer.</text>
</comment>
<feature type="binding site" evidence="3">
    <location>
        <begin position="82"/>
        <end position="85"/>
    </location>
    <ligand>
        <name>substrate</name>
    </ligand>
</feature>
<dbReference type="HAMAP" id="MF_00170">
    <property type="entry name" value="Rib_5P_isom_A"/>
    <property type="match status" value="1"/>
</dbReference>
<dbReference type="CDD" id="cd01398">
    <property type="entry name" value="RPI_A"/>
    <property type="match status" value="1"/>
</dbReference>
<comment type="pathway">
    <text evidence="3">Carbohydrate degradation; pentose phosphate pathway; D-ribose 5-phosphate from D-ribulose 5-phosphate (non-oxidative stage): step 1/1.</text>
</comment>
<dbReference type="NCBIfam" id="NF001924">
    <property type="entry name" value="PRK00702.1"/>
    <property type="match status" value="1"/>
</dbReference>
<dbReference type="GO" id="GO:0006014">
    <property type="term" value="P:D-ribose metabolic process"/>
    <property type="evidence" value="ECO:0007669"/>
    <property type="project" value="TreeGrafter"/>
</dbReference>
<sequence>MDSSGKYNAAKLALELVKDGMVLGIGSGSTVEVFLNLLGDKIREEGLEIYGIPSSYQSYFAAIRNGVEIVDLVEFEPDLCIDGADQVDAKLNCIKGGGGAMTREKIVAKASRKVVIIVDESKLVEKLSMPVPVEVLPFAYGYAVKRLKEKAKDVRLREGKGKVGPVITDNGNFILDCDFGVLEDEKVEEMEGRTKLVSGVVENGIFPKKIVDAVIAGSQSSARFL</sequence>
<comment type="catalytic activity">
    <reaction evidence="1 3">
        <text>aldehydo-D-ribose 5-phosphate = D-ribulose 5-phosphate</text>
        <dbReference type="Rhea" id="RHEA:14657"/>
        <dbReference type="ChEBI" id="CHEBI:58121"/>
        <dbReference type="ChEBI" id="CHEBI:58273"/>
        <dbReference type="EC" id="5.3.1.6"/>
    </reaction>
</comment>
<dbReference type="NCBIfam" id="TIGR00021">
    <property type="entry name" value="rpiA"/>
    <property type="match status" value="1"/>
</dbReference>
<comment type="similarity">
    <text evidence="3">Belongs to the ribose 5-phosphate isomerase family.</text>
</comment>
<evidence type="ECO:0000313" key="4">
    <source>
        <dbReference type="EMBL" id="AIG97816.1"/>
    </source>
</evidence>
<organism evidence="4 5">
    <name type="scientific">Archaeoglobus fulgidus DSM 8774</name>
    <dbReference type="NCBI Taxonomy" id="1344584"/>
    <lineage>
        <taxon>Archaea</taxon>
        <taxon>Methanobacteriati</taxon>
        <taxon>Methanobacteriota</taxon>
        <taxon>Archaeoglobi</taxon>
        <taxon>Archaeoglobales</taxon>
        <taxon>Archaeoglobaceae</taxon>
        <taxon>Archaeoglobus</taxon>
    </lineage>
</organism>
<feature type="active site" description="Proton acceptor" evidence="3">
    <location>
        <position position="104"/>
    </location>
</feature>
<dbReference type="EMBL" id="CP006577">
    <property type="protein sequence ID" value="AIG97816.1"/>
    <property type="molecule type" value="Genomic_DNA"/>
</dbReference>
<name>A0A075WCT7_ARCFL</name>
<dbReference type="InterPro" id="IPR037171">
    <property type="entry name" value="NagB/RpiA_transferase-like"/>
</dbReference>
<dbReference type="Proteomes" id="UP000028501">
    <property type="component" value="Chromosome"/>
</dbReference>
<dbReference type="SUPFAM" id="SSF75445">
    <property type="entry name" value="D-ribose-5-phosphate isomerase (RpiA), lid domain"/>
    <property type="match status" value="1"/>
</dbReference>
<evidence type="ECO:0000256" key="2">
    <source>
        <dbReference type="ARBA" id="ARBA00023235"/>
    </source>
</evidence>
<feature type="binding site" evidence="3">
    <location>
        <begin position="27"/>
        <end position="30"/>
    </location>
    <ligand>
        <name>substrate</name>
    </ligand>
</feature>
<evidence type="ECO:0000256" key="3">
    <source>
        <dbReference type="HAMAP-Rule" id="MF_00170"/>
    </source>
</evidence>
<dbReference type="AlphaFoldDB" id="A0A075WCT7"/>
<evidence type="ECO:0000313" key="5">
    <source>
        <dbReference type="Proteomes" id="UP000028501"/>
    </source>
</evidence>
<dbReference type="GeneID" id="24794544"/>
<dbReference type="GO" id="GO:0009052">
    <property type="term" value="P:pentose-phosphate shunt, non-oxidative branch"/>
    <property type="evidence" value="ECO:0007669"/>
    <property type="project" value="UniProtKB-UniRule"/>
</dbReference>
<dbReference type="PANTHER" id="PTHR11934:SF0">
    <property type="entry name" value="RIBOSE-5-PHOSPHATE ISOMERASE"/>
    <property type="match status" value="1"/>
</dbReference>